<protein>
    <submittedName>
        <fullName evidence="1">Uncharacterized protein</fullName>
    </submittedName>
</protein>
<dbReference type="EMBL" id="AJJH01000009">
    <property type="protein sequence ID" value="EID81791.1"/>
    <property type="molecule type" value="Genomic_DNA"/>
</dbReference>
<accession>I0WZH5</accession>
<dbReference type="PATRIC" id="fig|1165867.3.peg.223"/>
<reference evidence="1 2" key="1">
    <citation type="journal article" date="2012" name="J. Bacteriol.">
        <title>Draft genome sequence of the nitrophenol-degrading actinomycete Rhodococcus imtechensis RKJ300.</title>
        <authorList>
            <person name="Vikram S."/>
            <person name="Kumar S."/>
            <person name="Subramanian S."/>
            <person name="Raghava G.P."/>
        </authorList>
    </citation>
    <scope>NUCLEOTIDE SEQUENCE [LARGE SCALE GENOMIC DNA]</scope>
    <source>
        <strain evidence="1 2">RKJ300</strain>
    </source>
</reference>
<evidence type="ECO:0000313" key="1">
    <source>
        <dbReference type="EMBL" id="EID81791.1"/>
    </source>
</evidence>
<gene>
    <name evidence="1" type="ORF">W59_01134</name>
</gene>
<dbReference type="Proteomes" id="UP000006447">
    <property type="component" value="Unassembled WGS sequence"/>
</dbReference>
<evidence type="ECO:0000313" key="2">
    <source>
        <dbReference type="Proteomes" id="UP000006447"/>
    </source>
</evidence>
<comment type="caution">
    <text evidence="1">The sequence shown here is derived from an EMBL/GenBank/DDBJ whole genome shotgun (WGS) entry which is preliminary data.</text>
</comment>
<organism evidence="1 2">
    <name type="scientific">Rhodococcus opacus RKJ300 = JCM 13270</name>
    <dbReference type="NCBI Taxonomy" id="1165867"/>
    <lineage>
        <taxon>Bacteria</taxon>
        <taxon>Bacillati</taxon>
        <taxon>Actinomycetota</taxon>
        <taxon>Actinomycetes</taxon>
        <taxon>Mycobacteriales</taxon>
        <taxon>Nocardiaceae</taxon>
        <taxon>Rhodococcus</taxon>
    </lineage>
</organism>
<dbReference type="AlphaFoldDB" id="I0WZH5"/>
<name>I0WZH5_RHOOP</name>
<sequence length="49" mass="5380">MLSTPKAENPQSTSDTTTFLAQLRAVLDLTNTELQIAETRTTQARTEAN</sequence>
<proteinExistence type="predicted"/>